<protein>
    <submittedName>
        <fullName evidence="2">Uncharacterized protein</fullName>
    </submittedName>
</protein>
<dbReference type="EnsemblPlants" id="Zm00001eb383700_T001">
    <property type="protein sequence ID" value="Zm00001eb383700_P001"/>
    <property type="gene ID" value="Zm00001eb383700"/>
</dbReference>
<evidence type="ECO:0000313" key="3">
    <source>
        <dbReference type="Proteomes" id="UP000007305"/>
    </source>
</evidence>
<feature type="region of interest" description="Disordered" evidence="1">
    <location>
        <begin position="101"/>
        <end position="122"/>
    </location>
</feature>
<dbReference type="AlphaFoldDB" id="A0A804UJD2"/>
<evidence type="ECO:0000313" key="2">
    <source>
        <dbReference type="EnsemblPlants" id="Zm00001eb383700_P001"/>
    </source>
</evidence>
<reference evidence="2" key="3">
    <citation type="submission" date="2021-05" db="UniProtKB">
        <authorList>
            <consortium name="EnsemblPlants"/>
        </authorList>
    </citation>
    <scope>IDENTIFICATION</scope>
    <source>
        <strain evidence="2">cv. B73</strain>
    </source>
</reference>
<feature type="region of interest" description="Disordered" evidence="1">
    <location>
        <begin position="38"/>
        <end position="62"/>
    </location>
</feature>
<proteinExistence type="predicted"/>
<dbReference type="Proteomes" id="UP000007305">
    <property type="component" value="Chromosome 9"/>
</dbReference>
<name>A0A804UJD2_MAIZE</name>
<dbReference type="Gramene" id="Zm00001eb383700_T001">
    <property type="protein sequence ID" value="Zm00001eb383700_P001"/>
    <property type="gene ID" value="Zm00001eb383700"/>
</dbReference>
<accession>A0A804UJD2</accession>
<evidence type="ECO:0000256" key="1">
    <source>
        <dbReference type="SAM" id="MobiDB-lite"/>
    </source>
</evidence>
<sequence length="122" mass="13174">MVAGTDPNRGPSIPLEFARLLMQCKPATCRGALVPGAASQQIKETARGRPRGPGLLTATGEREPMWSGLQTAHYNVKLVIERAPIAANIARWLPGVDPNDPSVKDLLASLHNQGEQEKKEDK</sequence>
<organism evidence="2 3">
    <name type="scientific">Zea mays</name>
    <name type="common">Maize</name>
    <dbReference type="NCBI Taxonomy" id="4577"/>
    <lineage>
        <taxon>Eukaryota</taxon>
        <taxon>Viridiplantae</taxon>
        <taxon>Streptophyta</taxon>
        <taxon>Embryophyta</taxon>
        <taxon>Tracheophyta</taxon>
        <taxon>Spermatophyta</taxon>
        <taxon>Magnoliopsida</taxon>
        <taxon>Liliopsida</taxon>
        <taxon>Poales</taxon>
        <taxon>Poaceae</taxon>
        <taxon>PACMAD clade</taxon>
        <taxon>Panicoideae</taxon>
        <taxon>Andropogonodae</taxon>
        <taxon>Andropogoneae</taxon>
        <taxon>Tripsacinae</taxon>
        <taxon>Zea</taxon>
    </lineage>
</organism>
<reference evidence="2" key="2">
    <citation type="submission" date="2019-07" db="EMBL/GenBank/DDBJ databases">
        <authorList>
            <person name="Seetharam A."/>
            <person name="Woodhouse M."/>
            <person name="Cannon E."/>
        </authorList>
    </citation>
    <scope>NUCLEOTIDE SEQUENCE [LARGE SCALE GENOMIC DNA]</scope>
    <source>
        <strain evidence="2">cv. B73</strain>
    </source>
</reference>
<dbReference type="InParanoid" id="A0A804UJD2"/>
<keyword evidence="3" id="KW-1185">Reference proteome</keyword>
<reference evidence="3" key="1">
    <citation type="journal article" date="2009" name="Science">
        <title>The B73 maize genome: complexity, diversity, and dynamics.</title>
        <authorList>
            <person name="Schnable P.S."/>
            <person name="Ware D."/>
            <person name="Fulton R.S."/>
            <person name="Stein J.C."/>
            <person name="Wei F."/>
            <person name="Pasternak S."/>
            <person name="Liang C."/>
            <person name="Zhang J."/>
            <person name="Fulton L."/>
            <person name="Graves T.A."/>
            <person name="Minx P."/>
            <person name="Reily A.D."/>
            <person name="Courtney L."/>
            <person name="Kruchowski S.S."/>
            <person name="Tomlinson C."/>
            <person name="Strong C."/>
            <person name="Delehaunty K."/>
            <person name="Fronick C."/>
            <person name="Courtney B."/>
            <person name="Rock S.M."/>
            <person name="Belter E."/>
            <person name="Du F."/>
            <person name="Kim K."/>
            <person name="Abbott R.M."/>
            <person name="Cotton M."/>
            <person name="Levy A."/>
            <person name="Marchetto P."/>
            <person name="Ochoa K."/>
            <person name="Jackson S.M."/>
            <person name="Gillam B."/>
            <person name="Chen W."/>
            <person name="Yan L."/>
            <person name="Higginbotham J."/>
            <person name="Cardenas M."/>
            <person name="Waligorski J."/>
            <person name="Applebaum E."/>
            <person name="Phelps L."/>
            <person name="Falcone J."/>
            <person name="Kanchi K."/>
            <person name="Thane T."/>
            <person name="Scimone A."/>
            <person name="Thane N."/>
            <person name="Henke J."/>
            <person name="Wang T."/>
            <person name="Ruppert J."/>
            <person name="Shah N."/>
            <person name="Rotter K."/>
            <person name="Hodges J."/>
            <person name="Ingenthron E."/>
            <person name="Cordes M."/>
            <person name="Kohlberg S."/>
            <person name="Sgro J."/>
            <person name="Delgado B."/>
            <person name="Mead K."/>
            <person name="Chinwalla A."/>
            <person name="Leonard S."/>
            <person name="Crouse K."/>
            <person name="Collura K."/>
            <person name="Kudrna D."/>
            <person name="Currie J."/>
            <person name="He R."/>
            <person name="Angelova A."/>
            <person name="Rajasekar S."/>
            <person name="Mueller T."/>
            <person name="Lomeli R."/>
            <person name="Scara G."/>
            <person name="Ko A."/>
            <person name="Delaney K."/>
            <person name="Wissotski M."/>
            <person name="Lopez G."/>
            <person name="Campos D."/>
            <person name="Braidotti M."/>
            <person name="Ashley E."/>
            <person name="Golser W."/>
            <person name="Kim H."/>
            <person name="Lee S."/>
            <person name="Lin J."/>
            <person name="Dujmic Z."/>
            <person name="Kim W."/>
            <person name="Talag J."/>
            <person name="Zuccolo A."/>
            <person name="Fan C."/>
            <person name="Sebastian A."/>
            <person name="Kramer M."/>
            <person name="Spiegel L."/>
            <person name="Nascimento L."/>
            <person name="Zutavern T."/>
            <person name="Miller B."/>
            <person name="Ambroise C."/>
            <person name="Muller S."/>
            <person name="Spooner W."/>
            <person name="Narechania A."/>
            <person name="Ren L."/>
            <person name="Wei S."/>
            <person name="Kumari S."/>
            <person name="Faga B."/>
            <person name="Levy M.J."/>
            <person name="McMahan L."/>
            <person name="Van Buren P."/>
            <person name="Vaughn M.W."/>
            <person name="Ying K."/>
            <person name="Yeh C.-T."/>
            <person name="Emrich S.J."/>
            <person name="Jia Y."/>
            <person name="Kalyanaraman A."/>
            <person name="Hsia A.-P."/>
            <person name="Barbazuk W.B."/>
            <person name="Baucom R.S."/>
            <person name="Brutnell T.P."/>
            <person name="Carpita N.C."/>
            <person name="Chaparro C."/>
            <person name="Chia J.-M."/>
            <person name="Deragon J.-M."/>
            <person name="Estill J.C."/>
            <person name="Fu Y."/>
            <person name="Jeddeloh J.A."/>
            <person name="Han Y."/>
            <person name="Lee H."/>
            <person name="Li P."/>
            <person name="Lisch D.R."/>
            <person name="Liu S."/>
            <person name="Liu Z."/>
            <person name="Nagel D.H."/>
            <person name="McCann M.C."/>
            <person name="SanMiguel P."/>
            <person name="Myers A.M."/>
            <person name="Nettleton D."/>
            <person name="Nguyen J."/>
            <person name="Penning B.W."/>
            <person name="Ponnala L."/>
            <person name="Schneider K.L."/>
            <person name="Schwartz D.C."/>
            <person name="Sharma A."/>
            <person name="Soderlund C."/>
            <person name="Springer N.M."/>
            <person name="Sun Q."/>
            <person name="Wang H."/>
            <person name="Waterman M."/>
            <person name="Westerman R."/>
            <person name="Wolfgruber T.K."/>
            <person name="Yang L."/>
            <person name="Yu Y."/>
            <person name="Zhang L."/>
            <person name="Zhou S."/>
            <person name="Zhu Q."/>
            <person name="Bennetzen J.L."/>
            <person name="Dawe R.K."/>
            <person name="Jiang J."/>
            <person name="Jiang N."/>
            <person name="Presting G.G."/>
            <person name="Wessler S.R."/>
            <person name="Aluru S."/>
            <person name="Martienssen R.A."/>
            <person name="Clifton S.W."/>
            <person name="McCombie W.R."/>
            <person name="Wing R.A."/>
            <person name="Wilson R.K."/>
        </authorList>
    </citation>
    <scope>NUCLEOTIDE SEQUENCE [LARGE SCALE GENOMIC DNA]</scope>
    <source>
        <strain evidence="3">cv. B73</strain>
    </source>
</reference>